<comment type="caution">
    <text evidence="1">The sequence shown here is derived from an EMBL/GenBank/DDBJ whole genome shotgun (WGS) entry which is preliminary data.</text>
</comment>
<accession>A0ABQ7FTF7</accession>
<keyword evidence="2" id="KW-1185">Reference proteome</keyword>
<evidence type="ECO:0008006" key="3">
    <source>
        <dbReference type="Google" id="ProtNLM"/>
    </source>
</evidence>
<proteinExistence type="predicted"/>
<reference evidence="1" key="1">
    <citation type="submission" date="2017-08" db="EMBL/GenBank/DDBJ databases">
        <authorList>
            <person name="Polle J.E."/>
            <person name="Barry K."/>
            <person name="Cushman J."/>
            <person name="Schmutz J."/>
            <person name="Tran D."/>
            <person name="Hathwaick L.T."/>
            <person name="Yim W.C."/>
            <person name="Jenkins J."/>
            <person name="Mckie-Krisberg Z.M."/>
            <person name="Prochnik S."/>
            <person name="Lindquist E."/>
            <person name="Dockter R.B."/>
            <person name="Adam C."/>
            <person name="Molina H."/>
            <person name="Bunkerborg J."/>
            <person name="Jin E."/>
            <person name="Buchheim M."/>
            <person name="Magnuson J."/>
        </authorList>
    </citation>
    <scope>NUCLEOTIDE SEQUENCE</scope>
    <source>
        <strain evidence="1">CCAP 19/18</strain>
    </source>
</reference>
<protein>
    <recommendedName>
        <fullName evidence="3">Secreted protein</fullName>
    </recommendedName>
</protein>
<gene>
    <name evidence="1" type="ORF">DUNSADRAFT_12979</name>
</gene>
<evidence type="ECO:0000313" key="1">
    <source>
        <dbReference type="EMBL" id="KAF5825251.1"/>
    </source>
</evidence>
<evidence type="ECO:0000313" key="2">
    <source>
        <dbReference type="Proteomes" id="UP000815325"/>
    </source>
</evidence>
<feature type="non-terminal residue" evidence="1">
    <location>
        <position position="85"/>
    </location>
</feature>
<name>A0ABQ7FTF7_DUNSA</name>
<organism evidence="1 2">
    <name type="scientific">Dunaliella salina</name>
    <name type="common">Green alga</name>
    <name type="synonym">Protococcus salinus</name>
    <dbReference type="NCBI Taxonomy" id="3046"/>
    <lineage>
        <taxon>Eukaryota</taxon>
        <taxon>Viridiplantae</taxon>
        <taxon>Chlorophyta</taxon>
        <taxon>core chlorophytes</taxon>
        <taxon>Chlorophyceae</taxon>
        <taxon>CS clade</taxon>
        <taxon>Chlamydomonadales</taxon>
        <taxon>Dunaliellaceae</taxon>
        <taxon>Dunaliella</taxon>
    </lineage>
</organism>
<sequence length="85" mass="9727">MFSELNLILVSCRCFWSYKHAGKLVLGIVLLMMSLERMPSTGCLRGCGDTYMYDDFASLCLECIHLSDRFMHQQFCIGMKKSVCV</sequence>
<dbReference type="EMBL" id="MU074439">
    <property type="protein sequence ID" value="KAF5825251.1"/>
    <property type="molecule type" value="Genomic_DNA"/>
</dbReference>
<dbReference type="Proteomes" id="UP000815325">
    <property type="component" value="Unassembled WGS sequence"/>
</dbReference>